<dbReference type="EMBL" id="BGZK01000325">
    <property type="protein sequence ID" value="GBP36908.1"/>
    <property type="molecule type" value="Genomic_DNA"/>
</dbReference>
<protein>
    <submittedName>
        <fullName evidence="1">Uncharacterized protein</fullName>
    </submittedName>
</protein>
<keyword evidence="2" id="KW-1185">Reference proteome</keyword>
<evidence type="ECO:0000313" key="1">
    <source>
        <dbReference type="EMBL" id="GBP36908.1"/>
    </source>
</evidence>
<reference evidence="1 2" key="1">
    <citation type="journal article" date="2019" name="Commun. Biol.">
        <title>The bagworm genome reveals a unique fibroin gene that provides high tensile strength.</title>
        <authorList>
            <person name="Kono N."/>
            <person name="Nakamura H."/>
            <person name="Ohtoshi R."/>
            <person name="Tomita M."/>
            <person name="Numata K."/>
            <person name="Arakawa K."/>
        </authorList>
    </citation>
    <scope>NUCLEOTIDE SEQUENCE [LARGE SCALE GENOMIC DNA]</scope>
</reference>
<gene>
    <name evidence="1" type="ORF">EVAR_23210_1</name>
</gene>
<sequence>MRYENGPGGLVKYHTVTEYGREVPASNDVFRFVIERSDHPLPTPSSRSLSIRYGIPSQEADSALESPLELQASTGDLSDDALAHFPPLLLKRS</sequence>
<name>A0A4C1VCN9_EUMVA</name>
<dbReference type="Proteomes" id="UP000299102">
    <property type="component" value="Unassembled WGS sequence"/>
</dbReference>
<comment type="caution">
    <text evidence="1">The sequence shown here is derived from an EMBL/GenBank/DDBJ whole genome shotgun (WGS) entry which is preliminary data.</text>
</comment>
<proteinExistence type="predicted"/>
<dbReference type="AlphaFoldDB" id="A0A4C1VCN9"/>
<accession>A0A4C1VCN9</accession>
<organism evidence="1 2">
    <name type="scientific">Eumeta variegata</name>
    <name type="common">Bagworm moth</name>
    <name type="synonym">Eumeta japonica</name>
    <dbReference type="NCBI Taxonomy" id="151549"/>
    <lineage>
        <taxon>Eukaryota</taxon>
        <taxon>Metazoa</taxon>
        <taxon>Ecdysozoa</taxon>
        <taxon>Arthropoda</taxon>
        <taxon>Hexapoda</taxon>
        <taxon>Insecta</taxon>
        <taxon>Pterygota</taxon>
        <taxon>Neoptera</taxon>
        <taxon>Endopterygota</taxon>
        <taxon>Lepidoptera</taxon>
        <taxon>Glossata</taxon>
        <taxon>Ditrysia</taxon>
        <taxon>Tineoidea</taxon>
        <taxon>Psychidae</taxon>
        <taxon>Oiketicinae</taxon>
        <taxon>Eumeta</taxon>
    </lineage>
</organism>
<evidence type="ECO:0000313" key="2">
    <source>
        <dbReference type="Proteomes" id="UP000299102"/>
    </source>
</evidence>